<reference evidence="2" key="2">
    <citation type="submission" date="2021-12" db="EMBL/GenBank/DDBJ databases">
        <title>Resequencing data analysis of finger millet.</title>
        <authorList>
            <person name="Hatakeyama M."/>
            <person name="Aluri S."/>
            <person name="Balachadran M.T."/>
            <person name="Sivarajan S.R."/>
            <person name="Poveda L."/>
            <person name="Shimizu-Inatsugi R."/>
            <person name="Schlapbach R."/>
            <person name="Sreeman S.M."/>
            <person name="Shimizu K.K."/>
        </authorList>
    </citation>
    <scope>NUCLEOTIDE SEQUENCE</scope>
</reference>
<sequence>MKSTNSSSGVCPSKSGKNISGVCLVTGKNKGVEHQSSTGNAEQTKPDPQMVPAKCPFGYDSGTFKLGPPSSMICQALLHQCSKCTPCFHSSASVHARIKRSNAVGKAEVPAGKGKVINDDDSMERGAFLVQQAMRCPYLPHVQAFRAQYIESAKSRLTICAEDIREELKSSEDNLDLCSQLGAVLGMLRDC</sequence>
<dbReference type="EMBL" id="BQKI01000013">
    <property type="protein sequence ID" value="GJN06954.1"/>
    <property type="molecule type" value="Genomic_DNA"/>
</dbReference>
<evidence type="ECO:0000313" key="3">
    <source>
        <dbReference type="Proteomes" id="UP001054889"/>
    </source>
</evidence>
<keyword evidence="3" id="KW-1185">Reference proteome</keyword>
<evidence type="ECO:0000313" key="2">
    <source>
        <dbReference type="EMBL" id="GJN06954.1"/>
    </source>
</evidence>
<dbReference type="Proteomes" id="UP001054889">
    <property type="component" value="Unassembled WGS sequence"/>
</dbReference>
<protein>
    <submittedName>
        <fullName evidence="2">Uncharacterized protein</fullName>
    </submittedName>
</protein>
<feature type="region of interest" description="Disordered" evidence="1">
    <location>
        <begin position="1"/>
        <end position="20"/>
    </location>
</feature>
<feature type="compositionally biased region" description="Polar residues" evidence="1">
    <location>
        <begin position="1"/>
        <end position="18"/>
    </location>
</feature>
<accession>A0AAV5D8H8</accession>
<comment type="caution">
    <text evidence="2">The sequence shown here is derived from an EMBL/GenBank/DDBJ whole genome shotgun (WGS) entry which is preliminary data.</text>
</comment>
<dbReference type="AlphaFoldDB" id="A0AAV5D8H8"/>
<gene>
    <name evidence="2" type="primary">ga24737</name>
    <name evidence="2" type="ORF">PR202_ga24737</name>
</gene>
<evidence type="ECO:0000256" key="1">
    <source>
        <dbReference type="SAM" id="MobiDB-lite"/>
    </source>
</evidence>
<reference evidence="2" key="1">
    <citation type="journal article" date="2018" name="DNA Res.">
        <title>Multiple hybrid de novo genome assembly of finger millet, an orphan allotetraploid crop.</title>
        <authorList>
            <person name="Hatakeyama M."/>
            <person name="Aluri S."/>
            <person name="Balachadran M.T."/>
            <person name="Sivarajan S.R."/>
            <person name="Patrignani A."/>
            <person name="Gruter S."/>
            <person name="Poveda L."/>
            <person name="Shimizu-Inatsugi R."/>
            <person name="Baeten J."/>
            <person name="Francoijs K.J."/>
            <person name="Nataraja K.N."/>
            <person name="Reddy Y.A.N."/>
            <person name="Phadnis S."/>
            <person name="Ravikumar R.L."/>
            <person name="Schlapbach R."/>
            <person name="Sreeman S.M."/>
            <person name="Shimizu K.K."/>
        </authorList>
    </citation>
    <scope>NUCLEOTIDE SEQUENCE</scope>
</reference>
<name>A0AAV5D8H8_ELECO</name>
<proteinExistence type="predicted"/>
<organism evidence="2 3">
    <name type="scientific">Eleusine coracana subsp. coracana</name>
    <dbReference type="NCBI Taxonomy" id="191504"/>
    <lineage>
        <taxon>Eukaryota</taxon>
        <taxon>Viridiplantae</taxon>
        <taxon>Streptophyta</taxon>
        <taxon>Embryophyta</taxon>
        <taxon>Tracheophyta</taxon>
        <taxon>Spermatophyta</taxon>
        <taxon>Magnoliopsida</taxon>
        <taxon>Liliopsida</taxon>
        <taxon>Poales</taxon>
        <taxon>Poaceae</taxon>
        <taxon>PACMAD clade</taxon>
        <taxon>Chloridoideae</taxon>
        <taxon>Cynodonteae</taxon>
        <taxon>Eleusininae</taxon>
        <taxon>Eleusine</taxon>
    </lineage>
</organism>